<dbReference type="EMBL" id="JAPHNI010000262">
    <property type="protein sequence ID" value="KAJ8113303.1"/>
    <property type="molecule type" value="Genomic_DNA"/>
</dbReference>
<reference evidence="1" key="1">
    <citation type="submission" date="2022-11" db="EMBL/GenBank/DDBJ databases">
        <title>Genome Sequence of Boeremia exigua.</title>
        <authorList>
            <person name="Buettner E."/>
        </authorList>
    </citation>
    <scope>NUCLEOTIDE SEQUENCE</scope>
    <source>
        <strain evidence="1">CU02</strain>
    </source>
</reference>
<gene>
    <name evidence="1" type="ORF">OPT61_g4537</name>
</gene>
<evidence type="ECO:0000313" key="2">
    <source>
        <dbReference type="Proteomes" id="UP001153331"/>
    </source>
</evidence>
<accession>A0ACC2IDR7</accession>
<sequence>MMLAEELIELDARNKQLLGIEGVRSKYSYTSNEAGHILLVHELAYITLKDMSVSASAETDADTSIKANVTNFSISIGGIVAIKARQQDLELNDSTSVNYSYMLPAYSSLCLAASTTGNTLAMLCADSVTIPVRFCLYNIATARSCSYRVDRLVIGEEKSDAESMWDEVRHAQDRQAPGEHWLVLGINAGSYLDRDAVQLHVPGFVFKKASAPGKVPHRAPPHHIDPEQSLECSRMTCKPIISSRDLREHIANILL</sequence>
<name>A0ACC2IDR7_9PLEO</name>
<comment type="caution">
    <text evidence="1">The sequence shown here is derived from an EMBL/GenBank/DDBJ whole genome shotgun (WGS) entry which is preliminary data.</text>
</comment>
<organism evidence="1 2">
    <name type="scientific">Boeremia exigua</name>
    <dbReference type="NCBI Taxonomy" id="749465"/>
    <lineage>
        <taxon>Eukaryota</taxon>
        <taxon>Fungi</taxon>
        <taxon>Dikarya</taxon>
        <taxon>Ascomycota</taxon>
        <taxon>Pezizomycotina</taxon>
        <taxon>Dothideomycetes</taxon>
        <taxon>Pleosporomycetidae</taxon>
        <taxon>Pleosporales</taxon>
        <taxon>Pleosporineae</taxon>
        <taxon>Didymellaceae</taxon>
        <taxon>Boeremia</taxon>
    </lineage>
</organism>
<protein>
    <submittedName>
        <fullName evidence="1">Uncharacterized protein</fullName>
    </submittedName>
</protein>
<evidence type="ECO:0000313" key="1">
    <source>
        <dbReference type="EMBL" id="KAJ8113303.1"/>
    </source>
</evidence>
<keyword evidence="2" id="KW-1185">Reference proteome</keyword>
<proteinExistence type="predicted"/>
<dbReference type="Proteomes" id="UP001153331">
    <property type="component" value="Unassembled WGS sequence"/>
</dbReference>